<dbReference type="EMBL" id="JARQZJ010000036">
    <property type="protein sequence ID" value="KAK9876479.1"/>
    <property type="molecule type" value="Genomic_DNA"/>
</dbReference>
<keyword evidence="2" id="KW-1185">Reference proteome</keyword>
<gene>
    <name evidence="1" type="ORF">WA026_012791</name>
</gene>
<dbReference type="Gene3D" id="3.60.10.10">
    <property type="entry name" value="Endonuclease/exonuclease/phosphatase"/>
    <property type="match status" value="1"/>
</dbReference>
<reference evidence="1 2" key="1">
    <citation type="submission" date="2023-03" db="EMBL/GenBank/DDBJ databases">
        <title>Genome insight into feeding habits of ladybird beetles.</title>
        <authorList>
            <person name="Li H.-S."/>
            <person name="Huang Y.-H."/>
            <person name="Pang H."/>
        </authorList>
    </citation>
    <scope>NUCLEOTIDE SEQUENCE [LARGE SCALE GENOMIC DNA]</scope>
    <source>
        <strain evidence="1">SYSU_2023b</strain>
        <tissue evidence="1">Whole body</tissue>
    </source>
</reference>
<name>A0AAW1UB09_9CUCU</name>
<proteinExistence type="predicted"/>
<dbReference type="InterPro" id="IPR036691">
    <property type="entry name" value="Endo/exonu/phosph_ase_sf"/>
</dbReference>
<evidence type="ECO:0000313" key="1">
    <source>
        <dbReference type="EMBL" id="KAK9876479.1"/>
    </source>
</evidence>
<protein>
    <submittedName>
        <fullName evidence="1">Uncharacterized protein</fullName>
    </submittedName>
</protein>
<evidence type="ECO:0000313" key="2">
    <source>
        <dbReference type="Proteomes" id="UP001431783"/>
    </source>
</evidence>
<dbReference type="SUPFAM" id="SSF56219">
    <property type="entry name" value="DNase I-like"/>
    <property type="match status" value="1"/>
</dbReference>
<accession>A0AAW1UB09</accession>
<sequence length="99" mass="11586">MQHEMNTFQEKSYLRIQHQNVRSLNKASKKLEVLIQQYKPNIFGITEHWRTYDQISAHKIEGYKLVSSFCRAQGNMGVVQYTLKKPSILKVGEISMTQL</sequence>
<dbReference type="Proteomes" id="UP001431783">
    <property type="component" value="Unassembled WGS sequence"/>
</dbReference>
<comment type="caution">
    <text evidence="1">The sequence shown here is derived from an EMBL/GenBank/DDBJ whole genome shotgun (WGS) entry which is preliminary data.</text>
</comment>
<dbReference type="AlphaFoldDB" id="A0AAW1UB09"/>
<organism evidence="1 2">
    <name type="scientific">Henosepilachna vigintioctopunctata</name>
    <dbReference type="NCBI Taxonomy" id="420089"/>
    <lineage>
        <taxon>Eukaryota</taxon>
        <taxon>Metazoa</taxon>
        <taxon>Ecdysozoa</taxon>
        <taxon>Arthropoda</taxon>
        <taxon>Hexapoda</taxon>
        <taxon>Insecta</taxon>
        <taxon>Pterygota</taxon>
        <taxon>Neoptera</taxon>
        <taxon>Endopterygota</taxon>
        <taxon>Coleoptera</taxon>
        <taxon>Polyphaga</taxon>
        <taxon>Cucujiformia</taxon>
        <taxon>Coccinelloidea</taxon>
        <taxon>Coccinellidae</taxon>
        <taxon>Epilachninae</taxon>
        <taxon>Epilachnini</taxon>
        <taxon>Henosepilachna</taxon>
    </lineage>
</organism>